<dbReference type="AlphaFoldDB" id="A0A914Q259"/>
<organism evidence="1 2">
    <name type="scientific">Panagrolaimus davidi</name>
    <dbReference type="NCBI Taxonomy" id="227884"/>
    <lineage>
        <taxon>Eukaryota</taxon>
        <taxon>Metazoa</taxon>
        <taxon>Ecdysozoa</taxon>
        <taxon>Nematoda</taxon>
        <taxon>Chromadorea</taxon>
        <taxon>Rhabditida</taxon>
        <taxon>Tylenchina</taxon>
        <taxon>Panagrolaimomorpha</taxon>
        <taxon>Panagrolaimoidea</taxon>
        <taxon>Panagrolaimidae</taxon>
        <taxon>Panagrolaimus</taxon>
    </lineage>
</organism>
<name>A0A914Q259_9BILA</name>
<dbReference type="Proteomes" id="UP000887578">
    <property type="component" value="Unplaced"/>
</dbReference>
<evidence type="ECO:0000313" key="2">
    <source>
        <dbReference type="WBParaSite" id="PDA_v2.g21207.t1"/>
    </source>
</evidence>
<protein>
    <submittedName>
        <fullName evidence="2">CUB domain-containing protein</fullName>
    </submittedName>
</protein>
<dbReference type="SUPFAM" id="SSF49854">
    <property type="entry name" value="Spermadhesin, CUB domain"/>
    <property type="match status" value="1"/>
</dbReference>
<accession>A0A914Q259</accession>
<dbReference type="InterPro" id="IPR035914">
    <property type="entry name" value="Sperma_CUB_dom_sf"/>
</dbReference>
<sequence length="144" mass="16450">MAVSLVKSQEFMLEPYYNGSNRHILWEFESDGSYQLAGLAIAFEKLVCQCADNIVPCDKLEYLLMDNIHGYYCGNMNCSFIIQPCNSSFTLIEISSENDEPLFDIFTVISGPKTYLYVTLSSNVAHFAFRTHFNRFALVQQDQV</sequence>
<evidence type="ECO:0000313" key="1">
    <source>
        <dbReference type="Proteomes" id="UP000887578"/>
    </source>
</evidence>
<keyword evidence="1" id="KW-1185">Reference proteome</keyword>
<dbReference type="WBParaSite" id="PDA_v2.g21207.t1">
    <property type="protein sequence ID" value="PDA_v2.g21207.t1"/>
    <property type="gene ID" value="PDA_v2.g21207"/>
</dbReference>
<reference evidence="2" key="1">
    <citation type="submission" date="2022-11" db="UniProtKB">
        <authorList>
            <consortium name="WormBaseParasite"/>
        </authorList>
    </citation>
    <scope>IDENTIFICATION</scope>
</reference>
<proteinExistence type="predicted"/>